<feature type="transmembrane region" description="Helical" evidence="1">
    <location>
        <begin position="114"/>
        <end position="137"/>
    </location>
</feature>
<keyword evidence="3" id="KW-1185">Reference proteome</keyword>
<feature type="transmembrane region" description="Helical" evidence="1">
    <location>
        <begin position="210"/>
        <end position="230"/>
    </location>
</feature>
<keyword evidence="1" id="KW-1133">Transmembrane helix</keyword>
<evidence type="ECO:0000313" key="3">
    <source>
        <dbReference type="Proteomes" id="UP000193570"/>
    </source>
</evidence>
<feature type="transmembrane region" description="Helical" evidence="1">
    <location>
        <begin position="307"/>
        <end position="327"/>
    </location>
</feature>
<keyword evidence="1" id="KW-0472">Membrane</keyword>
<proteinExistence type="predicted"/>
<keyword evidence="1" id="KW-0812">Transmembrane</keyword>
<feature type="transmembrane region" description="Helical" evidence="1">
    <location>
        <begin position="12"/>
        <end position="33"/>
    </location>
</feature>
<dbReference type="AlphaFoldDB" id="A0A1X7A131"/>
<organism evidence="2 3">
    <name type="scientific">Roseivivax jejudonensis</name>
    <dbReference type="NCBI Taxonomy" id="1529041"/>
    <lineage>
        <taxon>Bacteria</taxon>
        <taxon>Pseudomonadati</taxon>
        <taxon>Pseudomonadota</taxon>
        <taxon>Alphaproteobacteria</taxon>
        <taxon>Rhodobacterales</taxon>
        <taxon>Roseobacteraceae</taxon>
        <taxon>Roseivivax</taxon>
    </lineage>
</organism>
<evidence type="ECO:0000256" key="1">
    <source>
        <dbReference type="SAM" id="Phobius"/>
    </source>
</evidence>
<accession>A0A1X7A131</accession>
<evidence type="ECO:0000313" key="2">
    <source>
        <dbReference type="EMBL" id="SLN65572.1"/>
    </source>
</evidence>
<dbReference type="OrthoDB" id="140980at2"/>
<feature type="transmembrane region" description="Helical" evidence="1">
    <location>
        <begin position="39"/>
        <end position="59"/>
    </location>
</feature>
<feature type="transmembrane region" description="Helical" evidence="1">
    <location>
        <begin position="282"/>
        <end position="301"/>
    </location>
</feature>
<sequence length="332" mass="34261">MAEARRIRPARTATVAVAAVAIIALLAILAPAAMAGGLLVAWVTALSATTGAGVWLLIARLTGGVWPEAGGTTLPALARATPLVAPFGVLVFLAGPLLYPWWQGAEGLRGEIYLVPWSFALRGAAILALWSLIGWLAPRRPAPVPAALLLTGYGITVGVAGLDWILSRDPAMLSTTFGMLLAAMQLGIALAFCAALGLDTRRARAVADWGGLLLACCLGAFYLAAMQFLVSWSGNLPFKAAWYGARADGLGTALIALTVILGVLVPFAALIRTDRRGSDATLRQVGTVVLAAAVLHILWLAVPEAPLPALLGAAAILTLLALAALTWSGRDG</sequence>
<feature type="transmembrane region" description="Helical" evidence="1">
    <location>
        <begin position="250"/>
        <end position="270"/>
    </location>
</feature>
<reference evidence="2 3" key="1">
    <citation type="submission" date="2017-03" db="EMBL/GenBank/DDBJ databases">
        <authorList>
            <person name="Afonso C.L."/>
            <person name="Miller P.J."/>
            <person name="Scott M.A."/>
            <person name="Spackman E."/>
            <person name="Goraichik I."/>
            <person name="Dimitrov K.M."/>
            <person name="Suarez D.L."/>
            <person name="Swayne D.E."/>
        </authorList>
    </citation>
    <scope>NUCLEOTIDE SEQUENCE [LARGE SCALE GENOMIC DNA]</scope>
    <source>
        <strain evidence="2 3">CECT 8625</strain>
    </source>
</reference>
<feature type="transmembrane region" description="Helical" evidence="1">
    <location>
        <begin position="177"/>
        <end position="198"/>
    </location>
</feature>
<name>A0A1X7A131_9RHOB</name>
<dbReference type="EMBL" id="FWFK01000006">
    <property type="protein sequence ID" value="SLN65572.1"/>
    <property type="molecule type" value="Genomic_DNA"/>
</dbReference>
<dbReference type="Proteomes" id="UP000193570">
    <property type="component" value="Unassembled WGS sequence"/>
</dbReference>
<feature type="transmembrane region" description="Helical" evidence="1">
    <location>
        <begin position="80"/>
        <end position="102"/>
    </location>
</feature>
<dbReference type="RefSeq" id="WP_085793033.1">
    <property type="nucleotide sequence ID" value="NZ_FWFK01000006.1"/>
</dbReference>
<protein>
    <submittedName>
        <fullName evidence="2">Uncharacterized protein</fullName>
    </submittedName>
</protein>
<feature type="transmembrane region" description="Helical" evidence="1">
    <location>
        <begin position="144"/>
        <end position="165"/>
    </location>
</feature>
<gene>
    <name evidence="2" type="ORF">ROJ8625_03351</name>
</gene>